<dbReference type="InterPro" id="IPR052194">
    <property type="entry name" value="MESH1"/>
</dbReference>
<protein>
    <submittedName>
        <fullName evidence="1">Phosphohydrolase</fullName>
    </submittedName>
</protein>
<name>A0A1E5QR80_9CYAN</name>
<comment type="caution">
    <text evidence="1">The sequence shown here is derived from an EMBL/GenBank/DDBJ whole genome shotgun (WGS) entry which is preliminary data.</text>
</comment>
<proteinExistence type="predicted"/>
<dbReference type="EMBL" id="MJGC01000010">
    <property type="protein sequence ID" value="OEJ77162.1"/>
    <property type="molecule type" value="Genomic_DNA"/>
</dbReference>
<dbReference type="OrthoDB" id="9802385at2"/>
<reference evidence="1" key="1">
    <citation type="submission" date="2016-09" db="EMBL/GenBank/DDBJ databases">
        <title>Draft genome of thermotolerant cyanobacterium Desertifilum sp. strain IPPAS B-1220.</title>
        <authorList>
            <person name="Sinetova M.A."/>
            <person name="Bolakhan K."/>
            <person name="Zayadan B.K."/>
            <person name="Mironov K.S."/>
            <person name="Ustinova V."/>
            <person name="Kupriyanova E.V."/>
            <person name="Sidorov R.A."/>
            <person name="Skrypnik A.N."/>
            <person name="Gogoleva N.E."/>
            <person name="Gogolev Y.V."/>
            <person name="Los D.A."/>
        </authorList>
    </citation>
    <scope>NUCLEOTIDE SEQUENCE [LARGE SCALE GENOMIC DNA]</scope>
    <source>
        <strain evidence="1">IPPAS B-1220</strain>
    </source>
</reference>
<gene>
    <name evidence="1" type="ORF">BH720_00345</name>
</gene>
<dbReference type="Pfam" id="PF13328">
    <property type="entry name" value="HD_4"/>
    <property type="match status" value="1"/>
</dbReference>
<sequence>MVATQLSDRFVSALVYAAHLHANQVRKDGKVPYIAHLLSVSALVLEDGGTEDEAIAGLLHDGVEDRGGDRTRQEIQRQFGDNVAAIVDGCTEPYLATNVSWNARKLGYIEQIRSASASVRRVSLADKLHNARSLLASLQQEGDRVWSRFNGGKAQMLWFYQALCEVYCSTTQDYLSQEFARVMAEIEAIALINP</sequence>
<evidence type="ECO:0000313" key="1">
    <source>
        <dbReference type="EMBL" id="OEJ77162.1"/>
    </source>
</evidence>
<dbReference type="Gene3D" id="1.10.3210.10">
    <property type="entry name" value="Hypothetical protein af1432"/>
    <property type="match status" value="1"/>
</dbReference>
<organism evidence="1">
    <name type="scientific">Desertifilum tharense IPPAS B-1220</name>
    <dbReference type="NCBI Taxonomy" id="1781255"/>
    <lineage>
        <taxon>Bacteria</taxon>
        <taxon>Bacillati</taxon>
        <taxon>Cyanobacteriota</taxon>
        <taxon>Cyanophyceae</taxon>
        <taxon>Desertifilales</taxon>
        <taxon>Desertifilaceae</taxon>
        <taxon>Desertifilum</taxon>
    </lineage>
</organism>
<accession>A0A1E5QR80</accession>
<dbReference type="RefSeq" id="WP_069965158.1">
    <property type="nucleotide sequence ID" value="NZ_CM124774.1"/>
</dbReference>
<dbReference type="STRING" id="1781255.BH720_00345"/>
<dbReference type="SUPFAM" id="SSF109604">
    <property type="entry name" value="HD-domain/PDEase-like"/>
    <property type="match status" value="1"/>
</dbReference>
<dbReference type="GO" id="GO:0008893">
    <property type="term" value="F:guanosine-3',5'-bis(diphosphate) 3'-diphosphatase activity"/>
    <property type="evidence" value="ECO:0007669"/>
    <property type="project" value="TreeGrafter"/>
</dbReference>
<dbReference type="AlphaFoldDB" id="A0A1E5QR80"/>
<dbReference type="PANTHER" id="PTHR46246">
    <property type="entry name" value="GUANOSINE-3',5'-BIS(DIPHOSPHATE) 3'-PYROPHOSPHOHYDROLASE MESH1"/>
    <property type="match status" value="1"/>
</dbReference>
<keyword evidence="1" id="KW-0378">Hydrolase</keyword>
<dbReference type="PANTHER" id="PTHR46246:SF1">
    <property type="entry name" value="GUANOSINE-3',5'-BIS(DIPHOSPHATE) 3'-PYROPHOSPHOHYDROLASE MESH1"/>
    <property type="match status" value="1"/>
</dbReference>